<keyword evidence="2" id="KW-1185">Reference proteome</keyword>
<proteinExistence type="predicted"/>
<organism evidence="1 2">
    <name type="scientific">Brevibacillus invocatus</name>
    <dbReference type="NCBI Taxonomy" id="173959"/>
    <lineage>
        <taxon>Bacteria</taxon>
        <taxon>Bacillati</taxon>
        <taxon>Bacillota</taxon>
        <taxon>Bacilli</taxon>
        <taxon>Bacillales</taxon>
        <taxon>Paenibacillaceae</taxon>
        <taxon>Brevibacillus</taxon>
    </lineage>
</organism>
<protein>
    <submittedName>
        <fullName evidence="1">Uncharacterized protein</fullName>
    </submittedName>
</protein>
<reference evidence="1 2" key="1">
    <citation type="submission" date="2018-10" db="EMBL/GenBank/DDBJ databases">
        <title>Phylogenomics of Brevibacillus.</title>
        <authorList>
            <person name="Dunlap C."/>
        </authorList>
    </citation>
    <scope>NUCLEOTIDE SEQUENCE [LARGE SCALE GENOMIC DNA]</scope>
    <source>
        <strain evidence="1 2">JCM 12215</strain>
    </source>
</reference>
<sequence length="145" mass="16885">MRTIKTIQDVRLLRQARVFSYAFTSYLKEEFHGLKEAFDFDGLDEDFTLDMYGFMVVLEKGDNLRDLSVVGLERNREGLLGSLPEFVEKVERNGECWYKVVVIYTNEYAMALYLPLEAVTDDEMKTWLEEQAERDAIFQGTGEGR</sequence>
<dbReference type="EMBL" id="RHHR01000009">
    <property type="protein sequence ID" value="RNB75726.1"/>
    <property type="molecule type" value="Genomic_DNA"/>
</dbReference>
<dbReference type="RefSeq" id="WP_103108905.1">
    <property type="nucleotide sequence ID" value="NZ_CBCSBE010000044.1"/>
</dbReference>
<comment type="caution">
    <text evidence="1">The sequence shown here is derived from an EMBL/GenBank/DDBJ whole genome shotgun (WGS) entry which is preliminary data.</text>
</comment>
<evidence type="ECO:0000313" key="1">
    <source>
        <dbReference type="EMBL" id="RNB75726.1"/>
    </source>
</evidence>
<evidence type="ECO:0000313" key="2">
    <source>
        <dbReference type="Proteomes" id="UP000282028"/>
    </source>
</evidence>
<dbReference type="Proteomes" id="UP000282028">
    <property type="component" value="Unassembled WGS sequence"/>
</dbReference>
<name>A0A3M8CIY3_9BACL</name>
<dbReference type="AlphaFoldDB" id="A0A3M8CIY3"/>
<accession>A0A3M8CIY3</accession>
<gene>
    <name evidence="1" type="ORF">EDM52_04705</name>
</gene>
<dbReference type="OrthoDB" id="2469976at2"/>